<reference evidence="3 4" key="1">
    <citation type="submission" date="2019-10" db="EMBL/GenBank/DDBJ databases">
        <title>Rudanella paleaurantiibacter sp. nov., isolated from sludge.</title>
        <authorList>
            <person name="Xu S.Q."/>
        </authorList>
    </citation>
    <scope>NUCLEOTIDE SEQUENCE [LARGE SCALE GENOMIC DNA]</scope>
    <source>
        <strain evidence="3 4">HX-22-17</strain>
    </source>
</reference>
<organism evidence="3 4">
    <name type="scientific">Rudanella paleaurantiibacter</name>
    <dbReference type="NCBI Taxonomy" id="2614655"/>
    <lineage>
        <taxon>Bacteria</taxon>
        <taxon>Pseudomonadati</taxon>
        <taxon>Bacteroidota</taxon>
        <taxon>Cytophagia</taxon>
        <taxon>Cytophagales</taxon>
        <taxon>Cytophagaceae</taxon>
        <taxon>Rudanella</taxon>
    </lineage>
</organism>
<dbReference type="Proteomes" id="UP000488299">
    <property type="component" value="Unassembled WGS sequence"/>
</dbReference>
<keyword evidence="2" id="KW-0812">Transmembrane</keyword>
<proteinExistence type="predicted"/>
<keyword evidence="4" id="KW-1185">Reference proteome</keyword>
<evidence type="ECO:0000313" key="4">
    <source>
        <dbReference type="Proteomes" id="UP000488299"/>
    </source>
</evidence>
<name>A0A7J5U6H1_9BACT</name>
<feature type="transmembrane region" description="Helical" evidence="2">
    <location>
        <begin position="33"/>
        <end position="48"/>
    </location>
</feature>
<evidence type="ECO:0000256" key="1">
    <source>
        <dbReference type="SAM" id="MobiDB-lite"/>
    </source>
</evidence>
<keyword evidence="2" id="KW-0472">Membrane</keyword>
<dbReference type="RefSeq" id="WP_152122314.1">
    <property type="nucleotide sequence ID" value="NZ_WELI01000001.1"/>
</dbReference>
<dbReference type="AlphaFoldDB" id="A0A7J5U6H1"/>
<keyword evidence="2" id="KW-1133">Transmembrane helix</keyword>
<comment type="caution">
    <text evidence="3">The sequence shown here is derived from an EMBL/GenBank/DDBJ whole genome shotgun (WGS) entry which is preliminary data.</text>
</comment>
<feature type="region of interest" description="Disordered" evidence="1">
    <location>
        <begin position="56"/>
        <end position="76"/>
    </location>
</feature>
<evidence type="ECO:0000313" key="3">
    <source>
        <dbReference type="EMBL" id="KAB7732750.1"/>
    </source>
</evidence>
<gene>
    <name evidence="3" type="ORF">F5984_02020</name>
</gene>
<evidence type="ECO:0000256" key="2">
    <source>
        <dbReference type="SAM" id="Phobius"/>
    </source>
</evidence>
<sequence length="76" mass="8798">MKLNETLLLAGAAGALLIWLLELQRTSFAESYIYLMLCLALLFTLQFVRNKRIQREKQVSPTIKQMAADQKKKKQK</sequence>
<accession>A0A7J5U6H1</accession>
<dbReference type="EMBL" id="WELI01000001">
    <property type="protein sequence ID" value="KAB7732750.1"/>
    <property type="molecule type" value="Genomic_DNA"/>
</dbReference>
<protein>
    <submittedName>
        <fullName evidence="3">Uncharacterized protein</fullName>
    </submittedName>
</protein>